<evidence type="ECO:0000256" key="10">
    <source>
        <dbReference type="SAM" id="SignalP"/>
    </source>
</evidence>
<evidence type="ECO:0000256" key="7">
    <source>
        <dbReference type="SAM" id="Coils"/>
    </source>
</evidence>
<dbReference type="GO" id="GO:0004198">
    <property type="term" value="F:calcium-dependent cysteine-type endopeptidase activity"/>
    <property type="evidence" value="ECO:0007669"/>
    <property type="project" value="InterPro"/>
</dbReference>
<dbReference type="PROSITE" id="PS01159">
    <property type="entry name" value="WW_DOMAIN_1"/>
    <property type="match status" value="1"/>
</dbReference>
<dbReference type="PROSITE" id="PS50020">
    <property type="entry name" value="WW_DOMAIN_2"/>
    <property type="match status" value="1"/>
</dbReference>
<dbReference type="SUPFAM" id="SSF49562">
    <property type="entry name" value="C2 domain (Calcium/lipid-binding domain, CaLB)"/>
    <property type="match status" value="1"/>
</dbReference>
<feature type="chain" id="PRO_5004569601" description="C2 domain-containing protein" evidence="10">
    <location>
        <begin position="21"/>
        <end position="2517"/>
    </location>
</feature>
<dbReference type="InterPro" id="IPR001300">
    <property type="entry name" value="Peptidase_C2_calpain_cat"/>
</dbReference>
<keyword evidence="9" id="KW-1133">Transmembrane helix</keyword>
<feature type="transmembrane region" description="Helical" evidence="9">
    <location>
        <begin position="436"/>
        <end position="456"/>
    </location>
</feature>
<reference evidence="14 15" key="1">
    <citation type="submission" date="2012-04" db="EMBL/GenBank/DDBJ databases">
        <title>The Genome Sequence of Saprolegnia declina VS20.</title>
        <authorList>
            <consortium name="The Broad Institute Genome Sequencing Platform"/>
            <person name="Russ C."/>
            <person name="Nusbaum C."/>
            <person name="Tyler B."/>
            <person name="van West P."/>
            <person name="Dieguez-Uribeondo J."/>
            <person name="de Bruijn I."/>
            <person name="Tripathy S."/>
            <person name="Jiang R."/>
            <person name="Young S.K."/>
            <person name="Zeng Q."/>
            <person name="Gargeya S."/>
            <person name="Fitzgerald M."/>
            <person name="Haas B."/>
            <person name="Abouelleil A."/>
            <person name="Alvarado L."/>
            <person name="Arachchi H.M."/>
            <person name="Berlin A."/>
            <person name="Chapman S.B."/>
            <person name="Goldberg J."/>
            <person name="Griggs A."/>
            <person name="Gujja S."/>
            <person name="Hansen M."/>
            <person name="Howarth C."/>
            <person name="Imamovic A."/>
            <person name="Larimer J."/>
            <person name="McCowen C."/>
            <person name="Montmayeur A."/>
            <person name="Murphy C."/>
            <person name="Neiman D."/>
            <person name="Pearson M."/>
            <person name="Priest M."/>
            <person name="Roberts A."/>
            <person name="Saif S."/>
            <person name="Shea T."/>
            <person name="Sisk P."/>
            <person name="Sykes S."/>
            <person name="Wortman J."/>
            <person name="Nusbaum C."/>
            <person name="Birren B."/>
        </authorList>
    </citation>
    <scope>NUCLEOTIDE SEQUENCE [LARGE SCALE GENOMIC DNA]</scope>
    <source>
        <strain evidence="14 15">VS20</strain>
    </source>
</reference>
<dbReference type="InterPro" id="IPR035892">
    <property type="entry name" value="C2_domain_sf"/>
</dbReference>
<dbReference type="EMBL" id="JH767158">
    <property type="protein sequence ID" value="EQC33574.1"/>
    <property type="molecule type" value="Genomic_DNA"/>
</dbReference>
<feature type="region of interest" description="Disordered" evidence="8">
    <location>
        <begin position="1098"/>
        <end position="1172"/>
    </location>
</feature>
<feature type="domain" description="WW" evidence="12">
    <location>
        <begin position="2482"/>
        <end position="2516"/>
    </location>
</feature>
<feature type="transmembrane region" description="Helical" evidence="9">
    <location>
        <begin position="1524"/>
        <end position="1542"/>
    </location>
</feature>
<dbReference type="PRINTS" id="PR00704">
    <property type="entry name" value="CALPAIN"/>
</dbReference>
<evidence type="ECO:0000259" key="11">
    <source>
        <dbReference type="PROSITE" id="PS50004"/>
    </source>
</evidence>
<feature type="transmembrane region" description="Helical" evidence="9">
    <location>
        <begin position="1292"/>
        <end position="1309"/>
    </location>
</feature>
<evidence type="ECO:0000256" key="3">
    <source>
        <dbReference type="ARBA" id="ARBA00022801"/>
    </source>
</evidence>
<dbReference type="CDD" id="cd00044">
    <property type="entry name" value="CysPc"/>
    <property type="match status" value="1"/>
</dbReference>
<evidence type="ECO:0000259" key="12">
    <source>
        <dbReference type="PROSITE" id="PS50020"/>
    </source>
</evidence>
<dbReference type="PROSITE" id="PS50203">
    <property type="entry name" value="CALPAIN_CAT"/>
    <property type="match status" value="1"/>
</dbReference>
<feature type="transmembrane region" description="Helical" evidence="9">
    <location>
        <begin position="1258"/>
        <end position="1280"/>
    </location>
</feature>
<evidence type="ECO:0000256" key="5">
    <source>
        <dbReference type="PIRSR" id="PIRSR622684-1"/>
    </source>
</evidence>
<keyword evidence="9" id="KW-0812">Transmembrane</keyword>
<evidence type="ECO:0000256" key="9">
    <source>
        <dbReference type="SAM" id="Phobius"/>
    </source>
</evidence>
<keyword evidence="10" id="KW-0732">Signal</keyword>
<dbReference type="OMA" id="NRFKLMS"/>
<dbReference type="Gene3D" id="2.20.70.10">
    <property type="match status" value="1"/>
</dbReference>
<dbReference type="PANTHER" id="PTHR10183">
    <property type="entry name" value="CALPAIN"/>
    <property type="match status" value="1"/>
</dbReference>
<dbReference type="InterPro" id="IPR038765">
    <property type="entry name" value="Papain-like_cys_pep_sf"/>
</dbReference>
<dbReference type="InterPro" id="IPR001202">
    <property type="entry name" value="WW_dom"/>
</dbReference>
<feature type="signal peptide" evidence="10">
    <location>
        <begin position="1"/>
        <end position="20"/>
    </location>
</feature>
<dbReference type="Gene3D" id="3.90.70.10">
    <property type="entry name" value="Cysteine proteinases"/>
    <property type="match status" value="1"/>
</dbReference>
<feature type="transmembrane region" description="Helical" evidence="9">
    <location>
        <begin position="964"/>
        <end position="987"/>
    </location>
</feature>
<organism evidence="14 15">
    <name type="scientific">Saprolegnia diclina (strain VS20)</name>
    <dbReference type="NCBI Taxonomy" id="1156394"/>
    <lineage>
        <taxon>Eukaryota</taxon>
        <taxon>Sar</taxon>
        <taxon>Stramenopiles</taxon>
        <taxon>Oomycota</taxon>
        <taxon>Saprolegniomycetes</taxon>
        <taxon>Saprolegniales</taxon>
        <taxon>Saprolegniaceae</taxon>
        <taxon>Saprolegnia</taxon>
    </lineage>
</organism>
<dbReference type="GO" id="GO:0006508">
    <property type="term" value="P:proteolysis"/>
    <property type="evidence" value="ECO:0007669"/>
    <property type="project" value="UniProtKB-KW"/>
</dbReference>
<feature type="domain" description="Calpain catalytic" evidence="13">
    <location>
        <begin position="1954"/>
        <end position="2261"/>
    </location>
</feature>
<dbReference type="STRING" id="1156394.T0Q6U9"/>
<evidence type="ECO:0008006" key="16">
    <source>
        <dbReference type="Google" id="ProtNLM"/>
    </source>
</evidence>
<feature type="transmembrane region" description="Helical" evidence="9">
    <location>
        <begin position="754"/>
        <end position="774"/>
    </location>
</feature>
<feature type="transmembrane region" description="Helical" evidence="9">
    <location>
        <begin position="780"/>
        <end position="797"/>
    </location>
</feature>
<dbReference type="InterPro" id="IPR036020">
    <property type="entry name" value="WW_dom_sf"/>
</dbReference>
<name>T0Q6U9_SAPDV</name>
<feature type="transmembrane region" description="Helical" evidence="9">
    <location>
        <begin position="887"/>
        <end position="912"/>
    </location>
</feature>
<feature type="transmembrane region" description="Helical" evidence="9">
    <location>
        <begin position="1420"/>
        <end position="1452"/>
    </location>
</feature>
<protein>
    <recommendedName>
        <fullName evidence="16">C2 domain-containing protein</fullName>
    </recommendedName>
</protein>
<gene>
    <name evidence="14" type="ORF">SDRG_08681</name>
</gene>
<evidence type="ECO:0000313" key="15">
    <source>
        <dbReference type="Proteomes" id="UP000030762"/>
    </source>
</evidence>
<dbReference type="OrthoDB" id="424753at2759"/>
<evidence type="ECO:0000313" key="14">
    <source>
        <dbReference type="EMBL" id="EQC33574.1"/>
    </source>
</evidence>
<evidence type="ECO:0000256" key="1">
    <source>
        <dbReference type="ARBA" id="ARBA00007623"/>
    </source>
</evidence>
<dbReference type="SUPFAM" id="SSF49758">
    <property type="entry name" value="Calpain large subunit, middle domain (domain III)"/>
    <property type="match status" value="1"/>
</dbReference>
<dbReference type="SMART" id="SM00456">
    <property type="entry name" value="WW"/>
    <property type="match status" value="1"/>
</dbReference>
<keyword evidence="7" id="KW-0175">Coiled coil</keyword>
<dbReference type="Gene3D" id="2.60.40.150">
    <property type="entry name" value="C2 domain"/>
    <property type="match status" value="1"/>
</dbReference>
<dbReference type="CDD" id="cd00201">
    <property type="entry name" value="WW"/>
    <property type="match status" value="1"/>
</dbReference>
<keyword evidence="3" id="KW-0378">Hydrolase</keyword>
<feature type="transmembrane region" description="Helical" evidence="9">
    <location>
        <begin position="804"/>
        <end position="821"/>
    </location>
</feature>
<keyword evidence="9" id="KW-0472">Membrane</keyword>
<feature type="transmembrane region" description="Helical" evidence="9">
    <location>
        <begin position="1381"/>
        <end position="1400"/>
    </location>
</feature>
<evidence type="ECO:0000256" key="6">
    <source>
        <dbReference type="PROSITE-ProRule" id="PRU00239"/>
    </source>
</evidence>
<dbReference type="eggNOG" id="KOG0045">
    <property type="taxonomic scope" value="Eukaryota"/>
</dbReference>
<dbReference type="InParanoid" id="T0Q6U9"/>
<feature type="transmembrane region" description="Helical" evidence="9">
    <location>
        <begin position="1354"/>
        <end position="1375"/>
    </location>
</feature>
<dbReference type="Proteomes" id="UP000030762">
    <property type="component" value="Unassembled WGS sequence"/>
</dbReference>
<sequence length="2517" mass="277716">MGAPVVAAVVAATLSVVVLGQTGRATGKPDKRVEALNLSNAFSCAGGPTLCPDTGTFKSAGGNLTVTVIEMRNLPNLDGFGAAGGLTDAFIRVAFGSNSRDSSFVRNNLNPSWAPCRTLGCLGYKDTIRDLSFGYRYAGEGFTLQAWDKDDGLEFADDFIGGLNLNVIYCTALTAYKQKTPNAGMDSSFAMPLQPVCVEEVWLPLAPGECIVNGTLSTTLPCLRLRQTVVPFQVQIEETYATTRVATMAMGLGGYYGDATSTIYGRVWTPGNQRLQPYYKMAKSQGGVLVRMDNNPGMNNDYGNASLAGQYGFPPLGRFSINFPSAMYVFRRQTDVDADKKYGTLSWLTSEFGYVDAEESAQIVNIADDFVAMTRNVSATPVNMYGDALGGGIVVGPNIQASNRDITLSMYFIVLVPNEGFFDLEPIYSKEFSQTAFFLSALQFGIAFAVLLFMSVRYCKKMHFRLDRVQAYLAEIASEVIEREDDDTSGDATKPTKKIKKPPPSVVSLLFLCYNDGIATDDEANATFRRHLYYAQIAVNVCVASPFFVLWTWGFTAISTVQPPAVGFFLIFIGSGVLVGYYGLRKWTQMGWRMTKEVRVTLGLACICGFLFLFSSIFADPKVFLGGANVDFFSLTAFFLSLNMMPMIWLVFTNDDQLSKSLAQVLAVVTISKKHTSALKKATAKHLGDASVKLAAASDALKHDRGVKPLSAFDALLGAHYSVARTIPGFELADILQNAFVTPPEHQKRTNRRCYALALGILLIYTIVAVFRSAYPTQGIGIFFTIFILDATFLLVWRGQLSWSAGYISLLLGLCRVALVVSCGTYWLLGQTMAFSIIGSALCREIIGRNLPRMGAREAGGITFFGHDGSKPPLLDLSATPEFGLGFLSFFFLFLLVGVAFTATTTVTLPIIGQRWPLYVFGVLAFVLVLFSGLVLASSRAFYLMKQHLLSEHGANVYLGVPGFKLPFVLAAGSELLVVCSGLFLFAATQSTFVLLTSVFLPVLLMLGTVVWAQWRRNDHRLVVWPPEDGDDDDMDDDAFDEEAEFAKEADALRSAFVLPSLQASAPGTEFKMPPLPVLKGSALLGLGGAASSVLQLAGQTAESSKPDDDDKNNQKTSGVDDDDELEAAAKEADIADTPPVPAAVDEDGNPTMRDIEILDAPPAPSTTTVVAPPRQSCCARLRTSIANARSFLAHPWKKYSVVPTAEVDFEKMSVIDAYRGGYLLEDEYQTLHCFAGLLGGIFLYGFCATFTEAPPWIGEAIWVGSYIVIFSVSPVFKWYHVVEITSDIRASARFSYGLAWVLGIALFVDVLELDVNDVQSLWILVVLIFYPLTLLFIVAVFKWHDDNWVLSPFVRSALITCAGWSVLFLFIMFIWASIPIGGAFAFLMTTFSVVVYFLLQWVRNDYYLAPLAQRRANQLVVGTAVFFIALALFFGVNLFYCFSISIIVILLKLGVNGVAIKLCREPDLQIFYSPYVFPIFSYNATTNNVNNENQEAANVYKALGVVFAWGCVGVMFTDPLGFGIGLCSLALLAFVGFTAHLCSITPVRMGLATKYVHEAILHEAATVAKEVFADRRRPLVLESDEFLEREKKEKEAELEYQRLSYGKQKSAQLAAAMAAEANAAPPTRLSAADNALTIHETLWQCSHRVTTKGRTIRRRDALFTLREILVDVLRDGKGPFGYIGLFGYAYKAYVHTKAHRYTQRVLRLLPDRKRLNLRRPIPMPFAATASEEHEIVLPPLAGDDDDDVEAPGTEDTLSLLRSLPGRDVALDAEFFEETRCIIHFQLLLLNAADARLSRERVLFQKFLRENRFKLMSNGINPPADIFKTSSHASIDIPLVATWLMSLTPEERARFHALKAAFSQEMDRKDAVIDAEDAAARAREADVRSYWSPHEANMCRKMYEESVARRTRRENEGIAVETGVPEAIINAREALAEIESGYACIVGQFGRSLQFVDPEFPPAYASLAGCINEAEIVDWRVSTGINITAGLFDGGTDPDDVRFGRLHDGWFLSAVSIIAASDGVDDGKVDALIDNLFITKQTSLTGAYAIRFFKNSQWETVIVDDYFPVLDDTHKMDISGGAAFAHSAHFEELWVPLLEKAYAKYHGGYAALETGFVHHALRDLTGFASDEVFLAQASRGARKKTLWKQLLSHKRNRFLLGAGTISSDNADHEILDTGLVFGACYVIYDVREIDGHELVKLRNPPGDHPEWRGDWGDDSPLWTRRLKKHLGIRPDANDNTFWMSFDDFCNAFRCLYICKYYDPAKWLTQTFHGNWSVKADTAGGLPTRHNPDGAVAANPHFALSVSRPTEVILTITQIDEKGLAPVTVLPIAVYIVAGAMGDRASRVKELTRDVVIEHSGQPVRERQLVLRCNLAARTYTVLVAAYKAGMEGPFQMSLQTNYAVGVDQIWPAVWREPKNLNAVEKMALRVKDAVVDSSAVAKLAETTTKYKNKIVAGVNDVLEDDEDDLHELEEAKVAEEKATKKNPWVEQWDDAQNKPFYYNKETGVSQWTIPPDM</sequence>
<accession>T0Q6U9</accession>
<feature type="transmembrane region" description="Helical" evidence="9">
    <location>
        <begin position="993"/>
        <end position="1013"/>
    </location>
</feature>
<keyword evidence="2" id="KW-0645">Protease</keyword>
<feature type="transmembrane region" description="Helical" evidence="9">
    <location>
        <begin position="532"/>
        <end position="553"/>
    </location>
</feature>
<dbReference type="SUPFAM" id="SSF51045">
    <property type="entry name" value="WW domain"/>
    <property type="match status" value="1"/>
</dbReference>
<keyword evidence="15" id="KW-1185">Reference proteome</keyword>
<dbReference type="VEuPathDB" id="FungiDB:SDRG_08681"/>
<dbReference type="GeneID" id="19949408"/>
<dbReference type="PROSITE" id="PS50004">
    <property type="entry name" value="C2"/>
    <property type="match status" value="1"/>
</dbReference>
<dbReference type="Gene3D" id="2.60.120.380">
    <property type="match status" value="1"/>
</dbReference>
<dbReference type="Pfam" id="PF00168">
    <property type="entry name" value="C2"/>
    <property type="match status" value="1"/>
</dbReference>
<dbReference type="InterPro" id="IPR022684">
    <property type="entry name" value="Calpain_cysteine_protease"/>
</dbReference>
<dbReference type="Pfam" id="PF00397">
    <property type="entry name" value="WW"/>
    <property type="match status" value="1"/>
</dbReference>
<comment type="caution">
    <text evidence="6">Lacks conserved residue(s) required for the propagation of feature annotation.</text>
</comment>
<dbReference type="Pfam" id="PF00648">
    <property type="entry name" value="Peptidase_C2"/>
    <property type="match status" value="1"/>
</dbReference>
<feature type="coiled-coil region" evidence="7">
    <location>
        <begin position="2455"/>
        <end position="2482"/>
    </location>
</feature>
<dbReference type="SUPFAM" id="SSF54001">
    <property type="entry name" value="Cysteine proteinases"/>
    <property type="match status" value="1"/>
</dbReference>
<proteinExistence type="inferred from homology"/>
<evidence type="ECO:0000256" key="4">
    <source>
        <dbReference type="ARBA" id="ARBA00022807"/>
    </source>
</evidence>
<feature type="transmembrane region" description="Helical" evidence="9">
    <location>
        <begin position="631"/>
        <end position="652"/>
    </location>
</feature>
<dbReference type="InterPro" id="IPR000008">
    <property type="entry name" value="C2_dom"/>
</dbReference>
<dbReference type="SMART" id="SM00230">
    <property type="entry name" value="CysPc"/>
    <property type="match status" value="1"/>
</dbReference>
<feature type="transmembrane region" description="Helical" evidence="9">
    <location>
        <begin position="1321"/>
        <end position="1342"/>
    </location>
</feature>
<comment type="similarity">
    <text evidence="1">Belongs to the peptidase C2 family.</text>
</comment>
<dbReference type="PANTHER" id="PTHR10183:SF379">
    <property type="entry name" value="CALPAIN-5"/>
    <property type="match status" value="1"/>
</dbReference>
<feature type="transmembrane region" description="Helical" evidence="9">
    <location>
        <begin position="600"/>
        <end position="619"/>
    </location>
</feature>
<feature type="active site" evidence="5">
    <location>
        <position position="2203"/>
    </location>
</feature>
<feature type="compositionally biased region" description="Basic and acidic residues" evidence="8">
    <location>
        <begin position="1105"/>
        <end position="1114"/>
    </location>
</feature>
<evidence type="ECO:0000256" key="2">
    <source>
        <dbReference type="ARBA" id="ARBA00022670"/>
    </source>
</evidence>
<keyword evidence="4" id="KW-0788">Thiol protease</keyword>
<feature type="transmembrane region" description="Helical" evidence="9">
    <location>
        <begin position="918"/>
        <end position="943"/>
    </location>
</feature>
<evidence type="ECO:0000259" key="13">
    <source>
        <dbReference type="PROSITE" id="PS50203"/>
    </source>
</evidence>
<feature type="domain" description="C2" evidence="11">
    <location>
        <begin position="44"/>
        <end position="186"/>
    </location>
</feature>
<feature type="transmembrane region" description="Helical" evidence="9">
    <location>
        <begin position="565"/>
        <end position="584"/>
    </location>
</feature>
<dbReference type="InterPro" id="IPR036213">
    <property type="entry name" value="Calpain_III_sf"/>
</dbReference>
<evidence type="ECO:0000256" key="8">
    <source>
        <dbReference type="SAM" id="MobiDB-lite"/>
    </source>
</evidence>
<dbReference type="RefSeq" id="XP_008612797.1">
    <property type="nucleotide sequence ID" value="XM_008614575.1"/>
</dbReference>